<dbReference type="Gene3D" id="1.20.1050.10">
    <property type="match status" value="1"/>
</dbReference>
<dbReference type="PANTHER" id="PTHR44051">
    <property type="entry name" value="GLUTATHIONE S-TRANSFERASE-RELATED"/>
    <property type="match status" value="1"/>
</dbReference>
<comment type="caution">
    <text evidence="4">The sequence shown here is derived from an EMBL/GenBank/DDBJ whole genome shotgun (WGS) entry which is preliminary data.</text>
</comment>
<feature type="domain" description="GST N-terminal" evidence="2">
    <location>
        <begin position="317"/>
        <end position="402"/>
    </location>
</feature>
<dbReference type="CDD" id="cd03048">
    <property type="entry name" value="GST_N_Ure2p_like"/>
    <property type="match status" value="1"/>
</dbReference>
<dbReference type="PROSITE" id="PS50404">
    <property type="entry name" value="GST_NTER"/>
    <property type="match status" value="1"/>
</dbReference>
<dbReference type="InterPro" id="IPR004046">
    <property type="entry name" value="GST_C"/>
</dbReference>
<evidence type="ECO:0000259" key="3">
    <source>
        <dbReference type="PROSITE" id="PS50405"/>
    </source>
</evidence>
<name>A0A813DBU0_POLGL</name>
<keyword evidence="5" id="KW-1185">Reference proteome</keyword>
<dbReference type="SFLD" id="SFLDG01151">
    <property type="entry name" value="Main.2:_Nu-like"/>
    <property type="match status" value="1"/>
</dbReference>
<dbReference type="Pfam" id="PF00043">
    <property type="entry name" value="GST_C"/>
    <property type="match status" value="1"/>
</dbReference>
<evidence type="ECO:0000259" key="2">
    <source>
        <dbReference type="PROSITE" id="PS50404"/>
    </source>
</evidence>
<dbReference type="Pfam" id="PF02798">
    <property type="entry name" value="GST_N"/>
    <property type="match status" value="1"/>
</dbReference>
<reference evidence="4" key="1">
    <citation type="submission" date="2021-02" db="EMBL/GenBank/DDBJ databases">
        <authorList>
            <person name="Dougan E. K."/>
            <person name="Rhodes N."/>
            <person name="Thang M."/>
            <person name="Chan C."/>
        </authorList>
    </citation>
    <scope>NUCLEOTIDE SEQUENCE</scope>
</reference>
<dbReference type="SFLD" id="SFLDS00019">
    <property type="entry name" value="Glutathione_Transferase_(cytos"/>
    <property type="match status" value="1"/>
</dbReference>
<dbReference type="EMBL" id="CAJNNV010001601">
    <property type="protein sequence ID" value="CAE8585372.1"/>
    <property type="molecule type" value="Genomic_DNA"/>
</dbReference>
<sequence>MGGMGRLGATSSEAMTAMGGMGGMGASPSEARARAALSMEDLAAMGVGPVSESLAAMGGLPTHAGAFGMEPGATPDFGYDNTAYDRASSRSEEWRLGMELGANREFEEEAAYGMEPGATSVFGHAASDPYGYAQPSGGLSERIQALAMGSGDSIGQAQDLNFSQFDLGGFSAPGIGLEDQQYQDQSQMGQLAAQAQMLQQHVPQLEQPPPESAGQSAAQMYMLAQLAEESAQTAAGAAACIVGAEPAAKCSETAAVRKPKSQSIMAAPAEIPGLPECYKVPEVYEFQDLGGKMGAMNRHTAGKRSDEELQVGEHPYQLYSLGTPNGHKVTILLEELNELKGVEYDAWNISIFELKQFTSGFVEINPNSKIPAFTDRSEDPPLRVFESGNILLYLADKHKMFIPQDIRGRTECLNWLFWQMGSAPMIGGGFGHFYNYAPVKIQYCIERFSMEVKRLMDVLDKRLAEVEFVAGSEYSIADMAIMPWVRCITVGYKAATFLSMADYKNIARWQETILQRPAVQRGLRVNGFGDDAVKERHSAADFQ</sequence>
<evidence type="ECO:0000313" key="4">
    <source>
        <dbReference type="EMBL" id="CAE8585372.1"/>
    </source>
</evidence>
<dbReference type="PANTHER" id="PTHR44051:SF22">
    <property type="entry name" value="DISULFIDE-BOND OXIDOREDUCTASE YGHU"/>
    <property type="match status" value="1"/>
</dbReference>
<dbReference type="InterPro" id="IPR040079">
    <property type="entry name" value="Glutathione_S-Trfase"/>
</dbReference>
<dbReference type="Proteomes" id="UP000654075">
    <property type="component" value="Unassembled WGS sequence"/>
</dbReference>
<gene>
    <name evidence="4" type="ORF">PGLA1383_LOCUS4281</name>
</gene>
<dbReference type="Gene3D" id="3.40.30.10">
    <property type="entry name" value="Glutaredoxin"/>
    <property type="match status" value="1"/>
</dbReference>
<accession>A0A813DBU0</accession>
<dbReference type="SUPFAM" id="SSF47616">
    <property type="entry name" value="GST C-terminal domain-like"/>
    <property type="match status" value="1"/>
</dbReference>
<dbReference type="InterPro" id="IPR010987">
    <property type="entry name" value="Glutathione-S-Trfase_C-like"/>
</dbReference>
<evidence type="ECO:0008006" key="6">
    <source>
        <dbReference type="Google" id="ProtNLM"/>
    </source>
</evidence>
<feature type="domain" description="GST C-terminal" evidence="3">
    <location>
        <begin position="405"/>
        <end position="542"/>
    </location>
</feature>
<dbReference type="InterPro" id="IPR036282">
    <property type="entry name" value="Glutathione-S-Trfase_C_sf"/>
</dbReference>
<dbReference type="SUPFAM" id="SSF52833">
    <property type="entry name" value="Thioredoxin-like"/>
    <property type="match status" value="1"/>
</dbReference>
<proteinExistence type="inferred from homology"/>
<dbReference type="PROSITE" id="PS50405">
    <property type="entry name" value="GST_CTER"/>
    <property type="match status" value="1"/>
</dbReference>
<evidence type="ECO:0000313" key="5">
    <source>
        <dbReference type="Proteomes" id="UP000654075"/>
    </source>
</evidence>
<dbReference type="SFLD" id="SFLDG00358">
    <property type="entry name" value="Main_(cytGST)"/>
    <property type="match status" value="1"/>
</dbReference>
<dbReference type="InterPro" id="IPR004045">
    <property type="entry name" value="Glutathione_S-Trfase_N"/>
</dbReference>
<comment type="similarity">
    <text evidence="1">Belongs to the GST superfamily.</text>
</comment>
<dbReference type="NCBIfam" id="NF008731">
    <property type="entry name" value="PRK11752.1"/>
    <property type="match status" value="1"/>
</dbReference>
<organism evidence="4 5">
    <name type="scientific">Polarella glacialis</name>
    <name type="common">Dinoflagellate</name>
    <dbReference type="NCBI Taxonomy" id="89957"/>
    <lineage>
        <taxon>Eukaryota</taxon>
        <taxon>Sar</taxon>
        <taxon>Alveolata</taxon>
        <taxon>Dinophyceae</taxon>
        <taxon>Suessiales</taxon>
        <taxon>Suessiaceae</taxon>
        <taxon>Polarella</taxon>
    </lineage>
</organism>
<dbReference type="InterPro" id="IPR036249">
    <property type="entry name" value="Thioredoxin-like_sf"/>
</dbReference>
<dbReference type="OrthoDB" id="422574at2759"/>
<evidence type="ECO:0000256" key="1">
    <source>
        <dbReference type="ARBA" id="ARBA00007409"/>
    </source>
</evidence>
<dbReference type="AlphaFoldDB" id="A0A813DBU0"/>
<protein>
    <recommendedName>
        <fullName evidence="6">Glutathione transferase</fullName>
    </recommendedName>
</protein>